<dbReference type="SUPFAM" id="SSF55874">
    <property type="entry name" value="ATPase domain of HSP90 chaperone/DNA topoisomerase II/histidine kinase"/>
    <property type="match status" value="1"/>
</dbReference>
<evidence type="ECO:0000256" key="7">
    <source>
        <dbReference type="ARBA" id="ARBA00022840"/>
    </source>
</evidence>
<comment type="catalytic activity">
    <reaction evidence="1">
        <text>ATP + protein L-histidine = ADP + protein N-phospho-L-histidine.</text>
        <dbReference type="EC" id="2.7.13.3"/>
    </reaction>
</comment>
<name>A0ABT8FNX4_9MICO</name>
<keyword evidence="4" id="KW-0808">Transferase</keyword>
<evidence type="ECO:0000256" key="4">
    <source>
        <dbReference type="ARBA" id="ARBA00022679"/>
    </source>
</evidence>
<dbReference type="EMBL" id="JAHWXI010000001">
    <property type="protein sequence ID" value="MDN4463031.1"/>
    <property type="molecule type" value="Genomic_DNA"/>
</dbReference>
<evidence type="ECO:0000256" key="8">
    <source>
        <dbReference type="ARBA" id="ARBA00023012"/>
    </source>
</evidence>
<organism evidence="13 14">
    <name type="scientific">Microbacterium aurantiacum</name>
    <dbReference type="NCBI Taxonomy" id="162393"/>
    <lineage>
        <taxon>Bacteria</taxon>
        <taxon>Bacillati</taxon>
        <taxon>Actinomycetota</taxon>
        <taxon>Actinomycetes</taxon>
        <taxon>Micrococcales</taxon>
        <taxon>Microbacteriaceae</taxon>
        <taxon>Microbacterium</taxon>
    </lineage>
</organism>
<evidence type="ECO:0000256" key="5">
    <source>
        <dbReference type="ARBA" id="ARBA00022741"/>
    </source>
</evidence>
<dbReference type="Proteomes" id="UP001172731">
    <property type="component" value="Unassembled WGS sequence"/>
</dbReference>
<dbReference type="CDD" id="cd16917">
    <property type="entry name" value="HATPase_UhpB-NarQ-NarX-like"/>
    <property type="match status" value="1"/>
</dbReference>
<dbReference type="Pfam" id="PF23539">
    <property type="entry name" value="DUF7134"/>
    <property type="match status" value="1"/>
</dbReference>
<feature type="region of interest" description="Disordered" evidence="9">
    <location>
        <begin position="417"/>
        <end position="443"/>
    </location>
</feature>
<keyword evidence="6 13" id="KW-0418">Kinase</keyword>
<proteinExistence type="predicted"/>
<gene>
    <name evidence="13" type="ORF">KZC48_01255</name>
</gene>
<protein>
    <recommendedName>
        <fullName evidence="2">histidine kinase</fullName>
        <ecNumber evidence="2">2.7.13.3</ecNumber>
    </recommendedName>
</protein>
<evidence type="ECO:0000256" key="3">
    <source>
        <dbReference type="ARBA" id="ARBA00022553"/>
    </source>
</evidence>
<feature type="transmembrane region" description="Helical" evidence="10">
    <location>
        <begin position="22"/>
        <end position="44"/>
    </location>
</feature>
<comment type="caution">
    <text evidence="13">The sequence shown here is derived from an EMBL/GenBank/DDBJ whole genome shotgun (WGS) entry which is preliminary data.</text>
</comment>
<accession>A0ABT8FNX4</accession>
<evidence type="ECO:0000256" key="6">
    <source>
        <dbReference type="ARBA" id="ARBA00022777"/>
    </source>
</evidence>
<evidence type="ECO:0000313" key="13">
    <source>
        <dbReference type="EMBL" id="MDN4463031.1"/>
    </source>
</evidence>
<evidence type="ECO:0000256" key="9">
    <source>
        <dbReference type="SAM" id="MobiDB-lite"/>
    </source>
</evidence>
<keyword evidence="8" id="KW-0902">Two-component regulatory system</keyword>
<dbReference type="InterPro" id="IPR055558">
    <property type="entry name" value="DUF7134"/>
</dbReference>
<dbReference type="InterPro" id="IPR011712">
    <property type="entry name" value="Sig_transdc_His_kin_sub3_dim/P"/>
</dbReference>
<keyword evidence="14" id="KW-1185">Reference proteome</keyword>
<evidence type="ECO:0000256" key="2">
    <source>
        <dbReference type="ARBA" id="ARBA00012438"/>
    </source>
</evidence>
<keyword evidence="10" id="KW-1133">Transmembrane helix</keyword>
<evidence type="ECO:0000259" key="12">
    <source>
        <dbReference type="Pfam" id="PF23539"/>
    </source>
</evidence>
<dbReference type="GO" id="GO:0016301">
    <property type="term" value="F:kinase activity"/>
    <property type="evidence" value="ECO:0007669"/>
    <property type="project" value="UniProtKB-KW"/>
</dbReference>
<feature type="compositionally biased region" description="Low complexity" evidence="9">
    <location>
        <begin position="362"/>
        <end position="379"/>
    </location>
</feature>
<keyword evidence="10" id="KW-0472">Membrane</keyword>
<keyword evidence="10" id="KW-0812">Transmembrane</keyword>
<dbReference type="InterPro" id="IPR050482">
    <property type="entry name" value="Sensor_HK_TwoCompSys"/>
</dbReference>
<feature type="transmembrane region" description="Helical" evidence="10">
    <location>
        <begin position="56"/>
        <end position="75"/>
    </location>
</feature>
<feature type="region of interest" description="Disordered" evidence="9">
    <location>
        <begin position="362"/>
        <end position="387"/>
    </location>
</feature>
<evidence type="ECO:0000313" key="14">
    <source>
        <dbReference type="Proteomes" id="UP001172731"/>
    </source>
</evidence>
<evidence type="ECO:0000256" key="1">
    <source>
        <dbReference type="ARBA" id="ARBA00000085"/>
    </source>
</evidence>
<sequence length="443" mass="45474">MPGSGEAHSVGRVFRALPVRSVVIDIVIAVGFLAIALPVEVQIVPWAGLEQRVGTTLAAVPGIAVAFVFAGSLAFRRLAPGLSLGAAWAGAVLQMGFGRPPSFSDAAVFAVLYTAAAYGTRQVFWVGLGSAIAGAGIGTVYLFVGPLSGGAAVSWETLPVAAIVLVAAVFALGLSWTIGALVRTSRRARETRQEREVARAETAAEAERVRIARDMHDVVAHSLAVVIAQADGARYAAAADPAAAPAALATISATARDALADVRLLLTQLRHSQSEGPQPTLADLEGLYAQVREAGVDLRVDVDPMPIGDPPAGVQLAVFRIVQEALTNALRHGDHSSPVEVGLRWLPERVEVEIENVVAPAASAPAPAPAPALTDAAPAGDLPRGHGLIGMRERAQLVGGKVDAGADGPVFRVRAVIPVPPAPGSPSSAPGDPSPSPFSPEES</sequence>
<feature type="compositionally biased region" description="Pro residues" evidence="9">
    <location>
        <begin position="432"/>
        <end position="443"/>
    </location>
</feature>
<feature type="transmembrane region" description="Helical" evidence="10">
    <location>
        <begin position="160"/>
        <end position="182"/>
    </location>
</feature>
<feature type="domain" description="DUF7134" evidence="12">
    <location>
        <begin position="20"/>
        <end position="185"/>
    </location>
</feature>
<evidence type="ECO:0000256" key="10">
    <source>
        <dbReference type="SAM" id="Phobius"/>
    </source>
</evidence>
<evidence type="ECO:0000259" key="11">
    <source>
        <dbReference type="Pfam" id="PF07730"/>
    </source>
</evidence>
<keyword evidence="3" id="KW-0597">Phosphoprotein</keyword>
<dbReference type="Gene3D" id="3.30.565.10">
    <property type="entry name" value="Histidine kinase-like ATPase, C-terminal domain"/>
    <property type="match status" value="1"/>
</dbReference>
<dbReference type="InterPro" id="IPR036890">
    <property type="entry name" value="HATPase_C_sf"/>
</dbReference>
<dbReference type="EC" id="2.7.13.3" evidence="2"/>
<dbReference type="Gene3D" id="1.20.5.1930">
    <property type="match status" value="1"/>
</dbReference>
<feature type="transmembrane region" description="Helical" evidence="10">
    <location>
        <begin position="123"/>
        <end position="144"/>
    </location>
</feature>
<dbReference type="Pfam" id="PF07730">
    <property type="entry name" value="HisKA_3"/>
    <property type="match status" value="1"/>
</dbReference>
<keyword evidence="5" id="KW-0547">Nucleotide-binding</keyword>
<feature type="domain" description="Signal transduction histidine kinase subgroup 3 dimerisation and phosphoacceptor" evidence="11">
    <location>
        <begin position="207"/>
        <end position="273"/>
    </location>
</feature>
<dbReference type="PANTHER" id="PTHR24421:SF10">
    <property type="entry name" value="NITRATE_NITRITE SENSOR PROTEIN NARQ"/>
    <property type="match status" value="1"/>
</dbReference>
<keyword evidence="7" id="KW-0067">ATP-binding</keyword>
<reference evidence="13" key="1">
    <citation type="submission" date="2021-06" db="EMBL/GenBank/DDBJ databases">
        <title>Genome-based taxonomic framework of Microbacterium strains isolated from marine environment, the description of four new species and reclassification of four preexisting species.</title>
        <authorList>
            <person name="Lee S.D."/>
            <person name="Kim S.-M."/>
            <person name="Byeon Y.-S."/>
            <person name="Yang H.L."/>
            <person name="Kim I.S."/>
        </authorList>
    </citation>
    <scope>NUCLEOTIDE SEQUENCE</scope>
    <source>
        <strain evidence="13">KACC 20510</strain>
    </source>
</reference>
<dbReference type="PANTHER" id="PTHR24421">
    <property type="entry name" value="NITRATE/NITRITE SENSOR PROTEIN NARX-RELATED"/>
    <property type="match status" value="1"/>
</dbReference>